<evidence type="ECO:0000313" key="2">
    <source>
        <dbReference type="EMBL" id="KAL3505450.1"/>
    </source>
</evidence>
<evidence type="ECO:0000259" key="1">
    <source>
        <dbReference type="SMART" id="SM00516"/>
    </source>
</evidence>
<protein>
    <recommendedName>
        <fullName evidence="1">CRAL-TRIO domain-containing protein</fullName>
    </recommendedName>
</protein>
<sequence>MSSKYTTTPSSLLSLPEQEKLIQKLQLFTIQGRDKRGSNVLCIIGKFFPARLVSVGALVKYLEEKIFPNLTDKPFSVVYVHTGVTRAENSPGISALRTIYHAIPIEVKDNLETVYFLHPGFPSRLFLATFGRLLFGGGLYGKLKYLNRLDFLWNNVRRKEIEIPEFVYNYDEEMECRSMMTMNYGLESDHPRARPRVFYNTTPPSVDDALPFYSMRCIA</sequence>
<dbReference type="Gene3D" id="3.40.525.10">
    <property type="entry name" value="CRAL-TRIO lipid binding domain"/>
    <property type="match status" value="1"/>
</dbReference>
<comment type="caution">
    <text evidence="2">The sequence shown here is derived from an EMBL/GenBank/DDBJ whole genome shotgun (WGS) entry which is preliminary data.</text>
</comment>
<feature type="domain" description="CRAL-TRIO" evidence="1">
    <location>
        <begin position="21"/>
        <end position="172"/>
    </location>
</feature>
<name>A0ABD2YHT1_9GENT</name>
<dbReference type="Proteomes" id="UP001630127">
    <property type="component" value="Unassembled WGS sequence"/>
</dbReference>
<accession>A0ABD2YHT1</accession>
<dbReference type="InterPro" id="IPR036865">
    <property type="entry name" value="CRAL-TRIO_dom_sf"/>
</dbReference>
<proteinExistence type="predicted"/>
<organism evidence="2 3">
    <name type="scientific">Cinchona calisaya</name>
    <dbReference type="NCBI Taxonomy" id="153742"/>
    <lineage>
        <taxon>Eukaryota</taxon>
        <taxon>Viridiplantae</taxon>
        <taxon>Streptophyta</taxon>
        <taxon>Embryophyta</taxon>
        <taxon>Tracheophyta</taxon>
        <taxon>Spermatophyta</taxon>
        <taxon>Magnoliopsida</taxon>
        <taxon>eudicotyledons</taxon>
        <taxon>Gunneridae</taxon>
        <taxon>Pentapetalae</taxon>
        <taxon>asterids</taxon>
        <taxon>lamiids</taxon>
        <taxon>Gentianales</taxon>
        <taxon>Rubiaceae</taxon>
        <taxon>Cinchonoideae</taxon>
        <taxon>Cinchoneae</taxon>
        <taxon>Cinchona</taxon>
    </lineage>
</organism>
<dbReference type="AlphaFoldDB" id="A0ABD2YHT1"/>
<dbReference type="Pfam" id="PF13716">
    <property type="entry name" value="CRAL_TRIO_2"/>
    <property type="match status" value="1"/>
</dbReference>
<gene>
    <name evidence="2" type="ORF">ACH5RR_035291</name>
</gene>
<keyword evidence="3" id="KW-1185">Reference proteome</keyword>
<dbReference type="SMART" id="SM00516">
    <property type="entry name" value="SEC14"/>
    <property type="match status" value="1"/>
</dbReference>
<evidence type="ECO:0000313" key="3">
    <source>
        <dbReference type="Proteomes" id="UP001630127"/>
    </source>
</evidence>
<dbReference type="InterPro" id="IPR001251">
    <property type="entry name" value="CRAL-TRIO_dom"/>
</dbReference>
<dbReference type="EMBL" id="JBJUIK010000014">
    <property type="protein sequence ID" value="KAL3505450.1"/>
    <property type="molecule type" value="Genomic_DNA"/>
</dbReference>
<dbReference type="PANTHER" id="PTHR48411">
    <property type="entry name" value="OS01G0948300 PROTEIN"/>
    <property type="match status" value="1"/>
</dbReference>
<dbReference type="PANTHER" id="PTHR48411:SF1">
    <property type="entry name" value="OS01G0948300 PROTEIN"/>
    <property type="match status" value="1"/>
</dbReference>
<reference evidence="2 3" key="1">
    <citation type="submission" date="2024-11" db="EMBL/GenBank/DDBJ databases">
        <title>A near-complete genome assembly of Cinchona calisaya.</title>
        <authorList>
            <person name="Lian D.C."/>
            <person name="Zhao X.W."/>
            <person name="Wei L."/>
        </authorList>
    </citation>
    <scope>NUCLEOTIDE SEQUENCE [LARGE SCALE GENOMIC DNA]</scope>
    <source>
        <tissue evidence="2">Nenye</tissue>
    </source>
</reference>